<evidence type="ECO:0000256" key="12">
    <source>
        <dbReference type="ARBA" id="ARBA00023242"/>
    </source>
</evidence>
<feature type="compositionally biased region" description="Polar residues" evidence="14">
    <location>
        <begin position="1763"/>
        <end position="1813"/>
    </location>
</feature>
<dbReference type="CDD" id="cd18432">
    <property type="entry name" value="BRCT_PAXIP1_rpt6_like"/>
    <property type="match status" value="1"/>
</dbReference>
<feature type="compositionally biased region" description="Basic and acidic residues" evidence="14">
    <location>
        <begin position="1998"/>
        <end position="2024"/>
    </location>
</feature>
<dbReference type="SUPFAM" id="SSF49879">
    <property type="entry name" value="SMAD/FHA domain"/>
    <property type="match status" value="1"/>
</dbReference>
<feature type="compositionally biased region" description="Basic and acidic residues" evidence="14">
    <location>
        <begin position="1609"/>
        <end position="1643"/>
    </location>
</feature>
<keyword evidence="13" id="KW-0131">Cell cycle</keyword>
<dbReference type="GO" id="GO:0005694">
    <property type="term" value="C:chromosome"/>
    <property type="evidence" value="ECO:0007669"/>
    <property type="project" value="UniProtKB-SubCell"/>
</dbReference>
<dbReference type="InterPro" id="IPR036420">
    <property type="entry name" value="BRCT_dom_sf"/>
</dbReference>
<evidence type="ECO:0000256" key="4">
    <source>
        <dbReference type="ARBA" id="ARBA00022454"/>
    </source>
</evidence>
<organism evidence="17">
    <name type="scientific">Reticulitermes speratus</name>
    <dbReference type="NCBI Taxonomy" id="60591"/>
    <lineage>
        <taxon>Eukaryota</taxon>
        <taxon>Metazoa</taxon>
        <taxon>Ecdysozoa</taxon>
        <taxon>Arthropoda</taxon>
        <taxon>Hexapoda</taxon>
        <taxon>Insecta</taxon>
        <taxon>Pterygota</taxon>
        <taxon>Neoptera</taxon>
        <taxon>Polyneoptera</taxon>
        <taxon>Dictyoptera</taxon>
        <taxon>Blattodea</taxon>
        <taxon>Blattoidea</taxon>
        <taxon>Termitoidae</taxon>
        <taxon>Rhinotermitidae</taxon>
        <taxon>Reticulitermes</taxon>
        <taxon>Frontotermes</taxon>
    </lineage>
</organism>
<feature type="compositionally biased region" description="Low complexity" evidence="14">
    <location>
        <begin position="1474"/>
        <end position="1486"/>
    </location>
</feature>
<feature type="region of interest" description="Disordered" evidence="14">
    <location>
        <begin position="1047"/>
        <end position="1079"/>
    </location>
</feature>
<feature type="compositionally biased region" description="Polar residues" evidence="14">
    <location>
        <begin position="1521"/>
        <end position="1530"/>
    </location>
</feature>
<evidence type="ECO:0000256" key="13">
    <source>
        <dbReference type="ARBA" id="ARBA00023306"/>
    </source>
</evidence>
<dbReference type="GO" id="GO:0005634">
    <property type="term" value="C:nucleus"/>
    <property type="evidence" value="ECO:0007669"/>
    <property type="project" value="UniProtKB-SubCell"/>
</dbReference>
<dbReference type="SMART" id="SM00240">
    <property type="entry name" value="FHA"/>
    <property type="match status" value="1"/>
</dbReference>
<dbReference type="Pfam" id="PF16589">
    <property type="entry name" value="BRCT_2"/>
    <property type="match status" value="1"/>
</dbReference>
<dbReference type="CDD" id="cd22665">
    <property type="entry name" value="FHA_MDC1"/>
    <property type="match status" value="1"/>
</dbReference>
<feature type="region of interest" description="Disordered" evidence="14">
    <location>
        <begin position="1944"/>
        <end position="2087"/>
    </location>
</feature>
<evidence type="ECO:0000256" key="9">
    <source>
        <dbReference type="ARBA" id="ARBA00022843"/>
    </source>
</evidence>
<dbReference type="InterPro" id="IPR051579">
    <property type="entry name" value="DDR_Transcriptional_Reg"/>
</dbReference>
<evidence type="ECO:0000313" key="17">
    <source>
        <dbReference type="EMBL" id="BBA93655.1"/>
    </source>
</evidence>
<feature type="compositionally biased region" description="Polar residues" evidence="14">
    <location>
        <begin position="652"/>
        <end position="667"/>
    </location>
</feature>
<keyword evidence="7" id="KW-0677">Repeat</keyword>
<evidence type="ECO:0000256" key="6">
    <source>
        <dbReference type="ARBA" id="ARBA00022553"/>
    </source>
</evidence>
<evidence type="ECO:0000256" key="14">
    <source>
        <dbReference type="SAM" id="MobiDB-lite"/>
    </source>
</evidence>
<dbReference type="PROSITE" id="PS50006">
    <property type="entry name" value="FHA_DOMAIN"/>
    <property type="match status" value="1"/>
</dbReference>
<feature type="compositionally biased region" description="Low complexity" evidence="14">
    <location>
        <begin position="1710"/>
        <end position="1720"/>
    </location>
</feature>
<feature type="region of interest" description="Disordered" evidence="14">
    <location>
        <begin position="891"/>
        <end position="939"/>
    </location>
</feature>
<evidence type="ECO:0000256" key="7">
    <source>
        <dbReference type="ARBA" id="ARBA00022737"/>
    </source>
</evidence>
<comment type="subcellular location">
    <subcellularLocation>
        <location evidence="2">Chromosome</location>
    </subcellularLocation>
    <subcellularLocation>
        <location evidence="1">Nucleus</location>
    </subcellularLocation>
</comment>
<feature type="compositionally biased region" description="Polar residues" evidence="14">
    <location>
        <begin position="2037"/>
        <end position="2087"/>
    </location>
</feature>
<feature type="compositionally biased region" description="Basic residues" evidence="14">
    <location>
        <begin position="1653"/>
        <end position="1662"/>
    </location>
</feature>
<feature type="compositionally biased region" description="Basic residues" evidence="14">
    <location>
        <begin position="1453"/>
        <end position="1468"/>
    </location>
</feature>
<dbReference type="PANTHER" id="PTHR23196:SF34">
    <property type="entry name" value="MEDIATOR OF DNA DAMAGE CHECKPOINT PROTEIN 1"/>
    <property type="match status" value="1"/>
</dbReference>
<feature type="compositionally biased region" description="Basic and acidic residues" evidence="14">
    <location>
        <begin position="1727"/>
        <end position="1742"/>
    </location>
</feature>
<keyword evidence="11" id="KW-0234">DNA repair</keyword>
<keyword evidence="5" id="KW-1017">Isopeptide bond</keyword>
<sequence>MDCTQALDDLQFEDNTPYKEGEKKQLGYLEIGGVKHVVFNGKNLIGRDASCCSVSVSSKALSKEHAVIEVIDEKNHLIYDLGSRNKTRLDKMVLQPHIRYQLSDGASLHLADVSAIYHRLSNNLEDDDESSSETGSESMLAVNNSVIEGTVIVPETPGPSCVKPKSVVTVAESPCSQSDTDSSFGVTSAGRSDEFVGKDKELKNHPEWKQDISDDSIYEAETQCEIGSLDMSEHPSSKSRGSSVSHKGEICASTLNQEEDMFEAETQCEEPSFRGPVKLFSPDGQKKQDLVLTNEIVGTVDDDIYEVKTQCVLDDGLNETVQHDAVSIKNVVPKSFEQENVKVFNINQKCTVDHVTAKDVDNMSKKHGDVIYDASTRCLQGHADVTTSLGERGAVGVCSQQTKDCVHDGSLNSHVDVKNSVQEKVDITGSNVLIKRKAIGSGSEMAEVLSSNINAQQKVPLDRPHEKISSTVTKIFLDVSCNEDSFDRSLLEGDDDFFTSPATQISESKEAASKTGETFSEVYQEGSKSKSNCTNSDDTETNLLNVSKQCTVGQSISGKTLSASAAFEKCTADKLSSVQAKNYSGKESDIIEPETPLMKALSCNNKEVAKLSDESGDETDPDDIFEASTQIILPAVSNRKVISNLSETSVTIHSDSIKPATQSSSDPGNGECKNKVTEKQSKVVESQKKNNREFLKPKDSLKEDSVPSVSNRSVVVSTEKEKTPIQISTEFKDSDDDDIYDAPTQIVFTPNKNRDLTKLHVSSREETTDIPTVMSSCRMEVPRQLNCASGDYDNDDSVFEAATQIAETTSSKDFTKPVTSSPVEQKKNAARDYDDDSIFEAVTQILETPNRSGKEFSKVFTPSPMEEHINADHDDSDTISEAATQILKTQNRTGDGFINASGFSSENDTVSIPTPSDNHKGENLSSSSGNEGPMDLGDTAHVADMHSVSAQRVNNRAIEFEESCASVQVPITAELKKVHGDVANAQRCGDEKRELVVTRKSNVTLLPSRKGVAVKLGMAESTHHNTACAQKLGIKETRESHDITVRTRRSGDEKCGMEESKKQFDSEAESKMPRDRTSRIEELKQYDKTAGDCSYFSGEPMISGLERPPHLLIAQKEDGGKPEVECSKIPSDTKSSVYDDPDEATDPKHFFETNSQTVKIKKNGDDKLNIVQKTVLPIASGETAQTGGKNDVICTFSTSSAPIQNASPMSVGHTEDQNELMLVRSTKSSTADVSCSNEEAHAVTLAVDNVNSNNLLKVPPSKCDTVTAETIGALTHTSKMNLKSEKFIGQPIDFGKNLVSNELASSATSAAVRSLQQNQRTENREKKLNSDLQECIPTDHSKDTDESQKIPVGITEIVLDSKRLEPENSSIQNENDFKSYSGISQQIPLGYHRVISEEHGRVVDVTDAPIYDSLNDTSKPSLQDGESEAKESPFTAEELIPTEDEKPLPTVKLIRHSHLPNKRAKDRKKLNIDSRSSSISAGTSGRHLPDEGCADISVMSKTAAGISRTRRRRRELHNDDFVQSDTSDIQASKHRKLTQKDSVQNDSKNMAVDIISLYSASGCAGEIQQSGTEVDKESSGKGRKSKAATTKNRERDKTVASVEWSGEVKGGRSSEEVIEPVKDNECKVTGKIRTEHSVNKNEDVENAVARSSRPSRQRKMTWKVRDSLESDNSQGSISLVEERPKKKSRGSTSRNSKNVMNENRECSAGTTTRTRSPTRSLSKKLLKSSEDDGSDTYKEVKKSKQNNFVTPEKNESQRKSTRQSKVGNAVTSASDMSKDQSSQRVTRQNNRKVVSNNFQKQKNAETVTEISSKLSKRADKVFPDEKFQRNSTDKFSPKSFEDVSSESSTRVSGRKQRQTANIEFVQEQSTDITLSTEDGKQGPVLEKPTCFSIGSVQESTGRSVWCRTEVMNASLSSLKEETGSVSLHPSSRTQQVVKRTIVSTEGDGEHLPAKQAKTEKRLIQPHSSSESDIQSDVVESVPLSRTSRTRGKVTSLQKLEKAGTVKQDTKHGEREKTASKKLKNEPLTPRSYMINLSEGQDMTSKCASQRSTRQSGFQRTFQKSGSLRGTSPPQRSTPRKVASSSRTTHQVLFTGFSDTKQESIVRQLGGSVVDLPESCSVLVTDKVRRTYKFLCIMGQGKPIVSPQWLVQSQRSGCFLDPWQFVIKDHESESKFKFQLKESLEAAARTNLLAGYSVYVTPSVKPPTSEMKGIIENCGGVFMTQAATKSWPVKSFIISCLEDKACWSKLKKSGKPIVGPELLLLGILQQKLDLTSNVLV</sequence>
<evidence type="ECO:0000259" key="16">
    <source>
        <dbReference type="PROSITE" id="PS50172"/>
    </source>
</evidence>
<dbReference type="EMBL" id="FX985768">
    <property type="protein sequence ID" value="BBA93655.1"/>
    <property type="molecule type" value="mRNA"/>
</dbReference>
<dbReference type="Gene3D" id="2.60.200.20">
    <property type="match status" value="1"/>
</dbReference>
<feature type="compositionally biased region" description="Basic and acidic residues" evidence="14">
    <location>
        <begin position="1947"/>
        <end position="1962"/>
    </location>
</feature>
<dbReference type="Pfam" id="PF00498">
    <property type="entry name" value="FHA"/>
    <property type="match status" value="1"/>
</dbReference>
<accession>A0A2Z5TTI5</accession>
<keyword evidence="8" id="KW-0227">DNA damage</keyword>
<gene>
    <name evidence="17" type="primary">RsMDC1</name>
</gene>
<feature type="region of interest" description="Disordered" evidence="14">
    <location>
        <begin position="1569"/>
        <end position="1862"/>
    </location>
</feature>
<feature type="compositionally biased region" description="Polar residues" evidence="14">
    <location>
        <begin position="1965"/>
        <end position="1974"/>
    </location>
</feature>
<keyword evidence="6" id="KW-0597">Phosphoprotein</keyword>
<keyword evidence="9" id="KW-0832">Ubl conjugation</keyword>
<feature type="compositionally biased region" description="Basic and acidic residues" evidence="14">
    <location>
        <begin position="1337"/>
        <end position="1348"/>
    </location>
</feature>
<dbReference type="Pfam" id="PF16770">
    <property type="entry name" value="RTT107_BRCT_5"/>
    <property type="match status" value="1"/>
</dbReference>
<dbReference type="GO" id="GO:0006281">
    <property type="term" value="P:DNA repair"/>
    <property type="evidence" value="ECO:0007669"/>
    <property type="project" value="UniProtKB-KW"/>
</dbReference>
<feature type="domain" description="BRCT" evidence="16">
    <location>
        <begin position="2088"/>
        <end position="2166"/>
    </location>
</feature>
<protein>
    <recommendedName>
        <fullName evidence="3">Mediator of DNA damage checkpoint protein 1</fullName>
    </recommendedName>
</protein>
<dbReference type="InterPro" id="IPR008984">
    <property type="entry name" value="SMAD_FHA_dom_sf"/>
</dbReference>
<dbReference type="SUPFAM" id="SSF52113">
    <property type="entry name" value="BRCT domain"/>
    <property type="match status" value="1"/>
</dbReference>
<dbReference type="PROSITE" id="PS50172">
    <property type="entry name" value="BRCT"/>
    <property type="match status" value="1"/>
</dbReference>
<dbReference type="CDD" id="cd17744">
    <property type="entry name" value="BRCT_MDC1_rpt1"/>
    <property type="match status" value="1"/>
</dbReference>
<feature type="compositionally biased region" description="Basic and acidic residues" evidence="14">
    <location>
        <begin position="672"/>
        <end position="705"/>
    </location>
</feature>
<evidence type="ECO:0000259" key="15">
    <source>
        <dbReference type="PROSITE" id="PS50006"/>
    </source>
</evidence>
<name>A0A2Z5TTI5_9NEOP</name>
<reference evidence="17" key="1">
    <citation type="journal article" date="2016" name="PLoS ONE">
        <title>Caste-Specific and Sex-Specific Expression of Chemoreceptor Genes in a Termite.</title>
        <authorList>
            <person name="Mitaka Y."/>
            <person name="Kobayashi K."/>
            <person name="Mikheyev A."/>
            <person name="Tin M.M.Y."/>
            <person name="Watanabe Y."/>
            <person name="Matsuura K."/>
        </authorList>
    </citation>
    <scope>NUCLEOTIDE SEQUENCE</scope>
</reference>
<dbReference type="PANTHER" id="PTHR23196">
    <property type="entry name" value="PAX TRANSCRIPTION ACTIVATION DOMAIN INTERACTING PROTEIN"/>
    <property type="match status" value="1"/>
</dbReference>
<dbReference type="InterPro" id="IPR000253">
    <property type="entry name" value="FHA_dom"/>
</dbReference>
<feature type="compositionally biased region" description="Polar residues" evidence="14">
    <location>
        <begin position="1690"/>
        <end position="1701"/>
    </location>
</feature>
<reference evidence="17" key="2">
    <citation type="submission" date="2017-10" db="EMBL/GenBank/DDBJ databases">
        <title>High Expression of DNA Repair Genes in Long-Lived Termite King.</title>
        <authorList>
            <person name="Tasaki E."/>
            <person name="Mitaka Y."/>
            <person name="Nozaki T."/>
            <person name="Kobayashi K."/>
            <person name="Matsuura K."/>
            <person name="Iuchi Y."/>
        </authorList>
    </citation>
    <scope>NUCLEOTIDE SEQUENCE</scope>
</reference>
<evidence type="ECO:0000256" key="11">
    <source>
        <dbReference type="ARBA" id="ARBA00023204"/>
    </source>
</evidence>
<evidence type="ECO:0000256" key="10">
    <source>
        <dbReference type="ARBA" id="ARBA00022990"/>
    </source>
</evidence>
<evidence type="ECO:0000256" key="2">
    <source>
        <dbReference type="ARBA" id="ARBA00004286"/>
    </source>
</evidence>
<proteinExistence type="evidence at transcript level"/>
<dbReference type="Gene3D" id="3.40.50.10190">
    <property type="entry name" value="BRCT domain"/>
    <property type="match status" value="2"/>
</dbReference>
<dbReference type="SMART" id="SM00292">
    <property type="entry name" value="BRCT"/>
    <property type="match status" value="2"/>
</dbReference>
<dbReference type="InterPro" id="IPR001357">
    <property type="entry name" value="BRCT_dom"/>
</dbReference>
<feature type="region of interest" description="Disordered" evidence="14">
    <location>
        <begin position="1314"/>
        <end position="1348"/>
    </location>
</feature>
<feature type="region of interest" description="Disordered" evidence="14">
    <location>
        <begin position="652"/>
        <end position="707"/>
    </location>
</feature>
<feature type="compositionally biased region" description="Polar residues" evidence="14">
    <location>
        <begin position="901"/>
        <end position="916"/>
    </location>
</feature>
<feature type="domain" description="FHA" evidence="15">
    <location>
        <begin position="43"/>
        <end position="94"/>
    </location>
</feature>
<evidence type="ECO:0000256" key="8">
    <source>
        <dbReference type="ARBA" id="ARBA00022763"/>
    </source>
</evidence>
<evidence type="ECO:0000256" key="3">
    <source>
        <dbReference type="ARBA" id="ARBA00015014"/>
    </source>
</evidence>
<evidence type="ECO:0000256" key="5">
    <source>
        <dbReference type="ARBA" id="ARBA00022499"/>
    </source>
</evidence>
<evidence type="ECO:0000256" key="1">
    <source>
        <dbReference type="ARBA" id="ARBA00004123"/>
    </source>
</evidence>
<keyword evidence="12" id="KW-0539">Nucleus</keyword>
<feature type="region of interest" description="Disordered" evidence="14">
    <location>
        <begin position="1414"/>
        <end position="1544"/>
    </location>
</feature>
<keyword evidence="10" id="KW-0007">Acetylation</keyword>
<feature type="region of interest" description="Disordered" evidence="14">
    <location>
        <begin position="1118"/>
        <end position="1147"/>
    </location>
</feature>
<feature type="compositionally biased region" description="Basic and acidic residues" evidence="14">
    <location>
        <begin position="1816"/>
        <end position="1841"/>
    </location>
</feature>
<keyword evidence="4" id="KW-0158">Chromosome</keyword>